<dbReference type="InterPro" id="IPR036388">
    <property type="entry name" value="WH-like_DNA-bd_sf"/>
</dbReference>
<dbReference type="InterPro" id="IPR013325">
    <property type="entry name" value="RNA_pol_sigma_r2"/>
</dbReference>
<evidence type="ECO:0000256" key="3">
    <source>
        <dbReference type="ARBA" id="ARBA00023082"/>
    </source>
</evidence>
<dbReference type="GO" id="GO:0016987">
    <property type="term" value="F:sigma factor activity"/>
    <property type="evidence" value="ECO:0007669"/>
    <property type="project" value="UniProtKB-KW"/>
</dbReference>
<dbReference type="Gene3D" id="1.10.10.10">
    <property type="entry name" value="Winged helix-like DNA-binding domain superfamily/Winged helix DNA-binding domain"/>
    <property type="match status" value="1"/>
</dbReference>
<evidence type="ECO:0000256" key="2">
    <source>
        <dbReference type="ARBA" id="ARBA00023015"/>
    </source>
</evidence>
<feature type="domain" description="RNA polymerase sigma-70 region 2" evidence="6">
    <location>
        <begin position="36"/>
        <end position="101"/>
    </location>
</feature>
<sequence>MQDNTSDRPPDSSSAPLGDTQSGTPSNESVDQFVQLFAKHQRRVHAYIGAVLPSRNDADDVMQETSIALWRKWSSFDQSREFLPWACGVAHIEVLRHRRKYATQRVYFNENLMQDIAEEVLAQSEIAELRSEALVACLRRLNEADRQLVEQRYGGGVTALKAAEQLGRPPSTVYKALARIRRGLLDCVRRRISPELRG</sequence>
<comment type="caution">
    <text evidence="8">The sequence shown here is derived from an EMBL/GenBank/DDBJ whole genome shotgun (WGS) entry which is preliminary data.</text>
</comment>
<dbReference type="PANTHER" id="PTHR43133">
    <property type="entry name" value="RNA POLYMERASE ECF-TYPE SIGMA FACTO"/>
    <property type="match status" value="1"/>
</dbReference>
<feature type="region of interest" description="Disordered" evidence="5">
    <location>
        <begin position="1"/>
        <end position="26"/>
    </location>
</feature>
<reference evidence="8 9" key="1">
    <citation type="submission" date="2019-02" db="EMBL/GenBank/DDBJ databases">
        <title>Deep-cultivation of Planctomycetes and their phenomic and genomic characterization uncovers novel biology.</title>
        <authorList>
            <person name="Wiegand S."/>
            <person name="Jogler M."/>
            <person name="Boedeker C."/>
            <person name="Pinto D."/>
            <person name="Vollmers J."/>
            <person name="Rivas-Marin E."/>
            <person name="Kohn T."/>
            <person name="Peeters S.H."/>
            <person name="Heuer A."/>
            <person name="Rast P."/>
            <person name="Oberbeckmann S."/>
            <person name="Bunk B."/>
            <person name="Jeske O."/>
            <person name="Meyerdierks A."/>
            <person name="Storesund J.E."/>
            <person name="Kallscheuer N."/>
            <person name="Luecker S."/>
            <person name="Lage O.M."/>
            <person name="Pohl T."/>
            <person name="Merkel B.J."/>
            <person name="Hornburger P."/>
            <person name="Mueller R.-W."/>
            <person name="Bruemmer F."/>
            <person name="Labrenz M."/>
            <person name="Spormann A.M."/>
            <person name="Op Den Camp H."/>
            <person name="Overmann J."/>
            <person name="Amann R."/>
            <person name="Jetten M.S.M."/>
            <person name="Mascher T."/>
            <person name="Medema M.H."/>
            <person name="Devos D.P."/>
            <person name="Kaster A.-K."/>
            <person name="Ovreas L."/>
            <person name="Rohde M."/>
            <person name="Galperin M.Y."/>
            <person name="Jogler C."/>
        </authorList>
    </citation>
    <scope>NUCLEOTIDE SEQUENCE [LARGE SCALE GENOMIC DNA]</scope>
    <source>
        <strain evidence="8 9">Pla111</strain>
    </source>
</reference>
<evidence type="ECO:0000256" key="4">
    <source>
        <dbReference type="ARBA" id="ARBA00023163"/>
    </source>
</evidence>
<comment type="similarity">
    <text evidence="1">Belongs to the sigma-70 factor family. ECF subfamily.</text>
</comment>
<evidence type="ECO:0000313" key="8">
    <source>
        <dbReference type="EMBL" id="TWT46885.1"/>
    </source>
</evidence>
<evidence type="ECO:0000259" key="7">
    <source>
        <dbReference type="Pfam" id="PF08281"/>
    </source>
</evidence>
<name>A0A5C5W9L4_9BACT</name>
<dbReference type="EMBL" id="SJPH01000003">
    <property type="protein sequence ID" value="TWT46885.1"/>
    <property type="molecule type" value="Genomic_DNA"/>
</dbReference>
<feature type="compositionally biased region" description="Basic and acidic residues" evidence="5">
    <location>
        <begin position="1"/>
        <end position="10"/>
    </location>
</feature>
<dbReference type="Pfam" id="PF08281">
    <property type="entry name" value="Sigma70_r4_2"/>
    <property type="match status" value="1"/>
</dbReference>
<dbReference type="InterPro" id="IPR014284">
    <property type="entry name" value="RNA_pol_sigma-70_dom"/>
</dbReference>
<keyword evidence="4" id="KW-0804">Transcription</keyword>
<dbReference type="Proteomes" id="UP000318995">
    <property type="component" value="Unassembled WGS sequence"/>
</dbReference>
<dbReference type="InterPro" id="IPR014331">
    <property type="entry name" value="RNA_pol_sigma70_ECF_RHOBA"/>
</dbReference>
<dbReference type="Pfam" id="PF04542">
    <property type="entry name" value="Sigma70_r2"/>
    <property type="match status" value="1"/>
</dbReference>
<dbReference type="RefSeq" id="WP_146573743.1">
    <property type="nucleotide sequence ID" value="NZ_SJPH01000003.1"/>
</dbReference>
<dbReference type="InterPro" id="IPR039425">
    <property type="entry name" value="RNA_pol_sigma-70-like"/>
</dbReference>
<dbReference type="GO" id="GO:0003677">
    <property type="term" value="F:DNA binding"/>
    <property type="evidence" value="ECO:0007669"/>
    <property type="project" value="InterPro"/>
</dbReference>
<keyword evidence="2" id="KW-0805">Transcription regulation</keyword>
<dbReference type="InterPro" id="IPR007627">
    <property type="entry name" value="RNA_pol_sigma70_r2"/>
</dbReference>
<dbReference type="PANTHER" id="PTHR43133:SF51">
    <property type="entry name" value="RNA POLYMERASE SIGMA FACTOR"/>
    <property type="match status" value="1"/>
</dbReference>
<dbReference type="GO" id="GO:0006352">
    <property type="term" value="P:DNA-templated transcription initiation"/>
    <property type="evidence" value="ECO:0007669"/>
    <property type="project" value="InterPro"/>
</dbReference>
<feature type="domain" description="RNA polymerase sigma factor 70 region 4 type 2" evidence="7">
    <location>
        <begin position="132"/>
        <end position="182"/>
    </location>
</feature>
<evidence type="ECO:0000256" key="5">
    <source>
        <dbReference type="SAM" id="MobiDB-lite"/>
    </source>
</evidence>
<evidence type="ECO:0000313" key="9">
    <source>
        <dbReference type="Proteomes" id="UP000318995"/>
    </source>
</evidence>
<dbReference type="NCBIfam" id="TIGR02937">
    <property type="entry name" value="sigma70-ECF"/>
    <property type="match status" value="1"/>
</dbReference>
<evidence type="ECO:0000256" key="1">
    <source>
        <dbReference type="ARBA" id="ARBA00010641"/>
    </source>
</evidence>
<organism evidence="8 9">
    <name type="scientific">Botrimarina hoheduenensis</name>
    <dbReference type="NCBI Taxonomy" id="2528000"/>
    <lineage>
        <taxon>Bacteria</taxon>
        <taxon>Pseudomonadati</taxon>
        <taxon>Planctomycetota</taxon>
        <taxon>Planctomycetia</taxon>
        <taxon>Pirellulales</taxon>
        <taxon>Lacipirellulaceae</taxon>
        <taxon>Botrimarina</taxon>
    </lineage>
</organism>
<dbReference type="AlphaFoldDB" id="A0A5C5W9L4"/>
<dbReference type="InterPro" id="IPR013249">
    <property type="entry name" value="RNA_pol_sigma70_r4_t2"/>
</dbReference>
<accession>A0A5C5W9L4</accession>
<dbReference type="SUPFAM" id="SSF88946">
    <property type="entry name" value="Sigma2 domain of RNA polymerase sigma factors"/>
    <property type="match status" value="1"/>
</dbReference>
<dbReference type="SUPFAM" id="SSF88659">
    <property type="entry name" value="Sigma3 and sigma4 domains of RNA polymerase sigma factors"/>
    <property type="match status" value="1"/>
</dbReference>
<keyword evidence="9" id="KW-1185">Reference proteome</keyword>
<keyword evidence="3" id="KW-0731">Sigma factor</keyword>
<dbReference type="InterPro" id="IPR013324">
    <property type="entry name" value="RNA_pol_sigma_r3/r4-like"/>
</dbReference>
<dbReference type="NCBIfam" id="TIGR02989">
    <property type="entry name" value="Sig-70_gvs1"/>
    <property type="match status" value="1"/>
</dbReference>
<dbReference type="Gene3D" id="1.10.1740.10">
    <property type="match status" value="1"/>
</dbReference>
<proteinExistence type="inferred from homology"/>
<dbReference type="OrthoDB" id="6383365at2"/>
<gene>
    <name evidence="8" type="primary">sigK_2</name>
    <name evidence="8" type="ORF">Pla111_19870</name>
</gene>
<feature type="compositionally biased region" description="Polar residues" evidence="5">
    <location>
        <begin position="11"/>
        <end position="26"/>
    </location>
</feature>
<evidence type="ECO:0000259" key="6">
    <source>
        <dbReference type="Pfam" id="PF04542"/>
    </source>
</evidence>
<protein>
    <submittedName>
        <fullName evidence="8">ECF RNA polymerase sigma factor SigK</fullName>
    </submittedName>
</protein>